<proteinExistence type="predicted"/>
<dbReference type="Proteomes" id="UP000199120">
    <property type="component" value="Unassembled WGS sequence"/>
</dbReference>
<keyword evidence="1" id="KW-0472">Membrane</keyword>
<keyword evidence="1" id="KW-0812">Transmembrane</keyword>
<dbReference type="OrthoDB" id="8595948at2"/>
<reference evidence="4" key="1">
    <citation type="submission" date="2016-10" db="EMBL/GenBank/DDBJ databases">
        <authorList>
            <person name="Varghese N."/>
            <person name="Submissions S."/>
        </authorList>
    </citation>
    <scope>NUCLEOTIDE SEQUENCE [LARGE SCALE GENOMIC DNA]</scope>
    <source>
        <strain evidence="4">LMG 26416</strain>
    </source>
</reference>
<feature type="transmembrane region" description="Helical" evidence="1">
    <location>
        <begin position="34"/>
        <end position="53"/>
    </location>
</feature>
<feature type="domain" description="TadE-like" evidence="2">
    <location>
        <begin position="28"/>
        <end position="70"/>
    </location>
</feature>
<dbReference type="AlphaFoldDB" id="A0A1H7RTH3"/>
<evidence type="ECO:0000259" key="2">
    <source>
        <dbReference type="Pfam" id="PF07811"/>
    </source>
</evidence>
<name>A0A1H7RTH3_9BURK</name>
<dbReference type="RefSeq" id="WP_090551661.1">
    <property type="nucleotide sequence ID" value="NZ_FNSR01000003.1"/>
</dbReference>
<keyword evidence="4" id="KW-1185">Reference proteome</keyword>
<gene>
    <name evidence="3" type="ORF">SAMN05192542_110153</name>
</gene>
<accession>A0A1H7RTH3</accession>
<protein>
    <submittedName>
        <fullName evidence="3">Flp pilus assembly protein TadG</fullName>
    </submittedName>
</protein>
<dbReference type="Pfam" id="PF07811">
    <property type="entry name" value="TadE"/>
    <property type="match status" value="1"/>
</dbReference>
<organism evidence="3 4">
    <name type="scientific">Paraburkholderia caballeronis</name>
    <dbReference type="NCBI Taxonomy" id="416943"/>
    <lineage>
        <taxon>Bacteria</taxon>
        <taxon>Pseudomonadati</taxon>
        <taxon>Pseudomonadota</taxon>
        <taxon>Betaproteobacteria</taxon>
        <taxon>Burkholderiales</taxon>
        <taxon>Burkholderiaceae</taxon>
        <taxon>Paraburkholderia</taxon>
    </lineage>
</organism>
<sequence>MTERPDGARGAWRRIADFVRRGRADERGVSTIEFALASVPIFLLMIGTIEIALDMTVDVTLQMAAQAASRTGLTMAEPQSGTREAQAEQIALQYLGMWRNVGATVTVTQLDYGSFNNVGTPGYVPGNGAGNCGDVESYNIQVVMPGFTGIAAWFGMPTLTFQRKFLVQNEAC</sequence>
<dbReference type="EMBL" id="FOAJ01000010">
    <property type="protein sequence ID" value="SEL62707.1"/>
    <property type="molecule type" value="Genomic_DNA"/>
</dbReference>
<evidence type="ECO:0000256" key="1">
    <source>
        <dbReference type="SAM" id="Phobius"/>
    </source>
</evidence>
<evidence type="ECO:0000313" key="4">
    <source>
        <dbReference type="Proteomes" id="UP000199120"/>
    </source>
</evidence>
<evidence type="ECO:0000313" key="3">
    <source>
        <dbReference type="EMBL" id="SEL62707.1"/>
    </source>
</evidence>
<dbReference type="STRING" id="416943.SAMN05445871_5527"/>
<keyword evidence="1" id="KW-1133">Transmembrane helix</keyword>
<dbReference type="InterPro" id="IPR012495">
    <property type="entry name" value="TadE-like_dom"/>
</dbReference>